<dbReference type="GO" id="GO:0005886">
    <property type="term" value="C:plasma membrane"/>
    <property type="evidence" value="ECO:0007669"/>
    <property type="project" value="UniProtKB-SubCell"/>
</dbReference>
<accession>F1L494</accession>
<dbReference type="InterPro" id="IPR006201">
    <property type="entry name" value="Neur_channel"/>
</dbReference>
<dbReference type="Pfam" id="PF02931">
    <property type="entry name" value="Neur_chan_LBD"/>
    <property type="match status" value="1"/>
</dbReference>
<comment type="subcellular location">
    <subcellularLocation>
        <location evidence="2">Cell membrane</location>
    </subcellularLocation>
    <subcellularLocation>
        <location evidence="1">Membrane</location>
        <topology evidence="1">Multi-pass membrane protein</topology>
    </subcellularLocation>
</comment>
<dbReference type="PANTHER" id="PTHR18945">
    <property type="entry name" value="NEUROTRANSMITTER GATED ION CHANNEL"/>
    <property type="match status" value="1"/>
</dbReference>
<feature type="domain" description="Neurotransmitter-gated ion-channel ligand-binding" evidence="12">
    <location>
        <begin position="54"/>
        <end position="261"/>
    </location>
</feature>
<dbReference type="InterPro" id="IPR036719">
    <property type="entry name" value="Neuro-gated_channel_TM_sf"/>
</dbReference>
<evidence type="ECO:0000256" key="6">
    <source>
        <dbReference type="ARBA" id="ARBA00022729"/>
    </source>
</evidence>
<proteinExistence type="evidence at transcript level"/>
<dbReference type="SUPFAM" id="SSF63712">
    <property type="entry name" value="Nicotinic receptor ligand binding domain-like"/>
    <property type="match status" value="1"/>
</dbReference>
<dbReference type="InterPro" id="IPR006028">
    <property type="entry name" value="GABAA/Glycine_rcpt"/>
</dbReference>
<dbReference type="InterPro" id="IPR006202">
    <property type="entry name" value="Neur_chan_lig-bd"/>
</dbReference>
<evidence type="ECO:0000256" key="4">
    <source>
        <dbReference type="ARBA" id="ARBA00022475"/>
    </source>
</evidence>
<evidence type="ECO:0000259" key="12">
    <source>
        <dbReference type="Pfam" id="PF02931"/>
    </source>
</evidence>
<feature type="transmembrane region" description="Helical" evidence="11">
    <location>
        <begin position="327"/>
        <end position="350"/>
    </location>
</feature>
<name>F1L494_ASCSU</name>
<dbReference type="PRINTS" id="PR00253">
    <property type="entry name" value="GABAARECEPTR"/>
</dbReference>
<feature type="transmembrane region" description="Helical" evidence="11">
    <location>
        <begin position="298"/>
        <end position="315"/>
    </location>
</feature>
<sequence length="408" mass="46698">MWTDRCCLSIFAAILVQYRLVDSQSIHFEHSPPNEHKYSSAKYNRNNCTSDASVLAKLIDGSAYNKHRIPGAKGGVPINVEFWIQDISSISERTNDFVMDLYVNEIWHDSKLAFGHLSPCKGNLTLNEAVLSRLWTPNSCFVNSKVADIHDSPSRNIFLTLFSNGTLWINYRVRVKGPCSMDLSNFPMDTQTCLLIYESFNYNNQEVRMRWNTDRPDPVYMLRPINLPDFDIQKIDPILVRVVYPAGLWDELQVRFTFKRRCVWYFLQSYVPTYLTIFISWIAFSLGPSPKAVQARTMLGVNALLAIIMQFGSTLRKLPRVSYVKAIDVWLLGSMTFIFLSLVELAIVGLKMRGEVKPPSPSTDCCCSKTSDPLRTVHRIDSCAKIIFPAVYSVFNIVYWAYYGLLVQ</sequence>
<evidence type="ECO:0000256" key="8">
    <source>
        <dbReference type="ARBA" id="ARBA00023065"/>
    </source>
</evidence>
<organism evidence="14">
    <name type="scientific">Ascaris suum</name>
    <name type="common">Pig roundworm</name>
    <name type="synonym">Ascaris lumbricoides</name>
    <dbReference type="NCBI Taxonomy" id="6253"/>
    <lineage>
        <taxon>Eukaryota</taxon>
        <taxon>Metazoa</taxon>
        <taxon>Ecdysozoa</taxon>
        <taxon>Nematoda</taxon>
        <taxon>Chromadorea</taxon>
        <taxon>Rhabditida</taxon>
        <taxon>Spirurina</taxon>
        <taxon>Ascaridomorpha</taxon>
        <taxon>Ascaridoidea</taxon>
        <taxon>Ascarididae</taxon>
        <taxon>Ascaris</taxon>
    </lineage>
</organism>
<evidence type="ECO:0000256" key="1">
    <source>
        <dbReference type="ARBA" id="ARBA00004141"/>
    </source>
</evidence>
<dbReference type="GO" id="GO:0004888">
    <property type="term" value="F:transmembrane signaling receptor activity"/>
    <property type="evidence" value="ECO:0007669"/>
    <property type="project" value="InterPro"/>
</dbReference>
<dbReference type="InterPro" id="IPR006029">
    <property type="entry name" value="Neurotrans-gated_channel_TM"/>
</dbReference>
<dbReference type="InterPro" id="IPR038050">
    <property type="entry name" value="Neuro_actylchol_rec"/>
</dbReference>
<dbReference type="CDD" id="cd18990">
    <property type="entry name" value="LGIC_ECD_GABAAR"/>
    <property type="match status" value="1"/>
</dbReference>
<feature type="transmembrane region" description="Helical" evidence="11">
    <location>
        <begin position="263"/>
        <end position="286"/>
    </location>
</feature>
<dbReference type="InterPro" id="IPR018000">
    <property type="entry name" value="Neurotransmitter_ion_chnl_CS"/>
</dbReference>
<feature type="signal peptide" evidence="11">
    <location>
        <begin position="1"/>
        <end position="23"/>
    </location>
</feature>
<evidence type="ECO:0000256" key="9">
    <source>
        <dbReference type="ARBA" id="ARBA00023136"/>
    </source>
</evidence>
<dbReference type="AlphaFoldDB" id="F1L494"/>
<dbReference type="InterPro" id="IPR036734">
    <property type="entry name" value="Neur_chan_lig-bd_sf"/>
</dbReference>
<protein>
    <submittedName>
        <fullName evidence="14">Ligand-gated ion channel 50</fullName>
    </submittedName>
</protein>
<evidence type="ECO:0000259" key="13">
    <source>
        <dbReference type="Pfam" id="PF02932"/>
    </source>
</evidence>
<keyword evidence="7 11" id="KW-1133">Transmembrane helix</keyword>
<keyword evidence="4" id="KW-1003">Cell membrane</keyword>
<keyword evidence="5 11" id="KW-0812">Transmembrane</keyword>
<evidence type="ECO:0000256" key="5">
    <source>
        <dbReference type="ARBA" id="ARBA00022692"/>
    </source>
</evidence>
<keyword evidence="6 11" id="KW-0732">Signal</keyword>
<dbReference type="Pfam" id="PF02932">
    <property type="entry name" value="Neur_chan_memb"/>
    <property type="match status" value="1"/>
</dbReference>
<dbReference type="PROSITE" id="PS00236">
    <property type="entry name" value="NEUROTR_ION_CHANNEL"/>
    <property type="match status" value="1"/>
</dbReference>
<feature type="transmembrane region" description="Helical" evidence="11">
    <location>
        <begin position="383"/>
        <end position="402"/>
    </location>
</feature>
<dbReference type="CDD" id="cd19049">
    <property type="entry name" value="LGIC_TM_anion"/>
    <property type="match status" value="1"/>
</dbReference>
<evidence type="ECO:0000256" key="3">
    <source>
        <dbReference type="ARBA" id="ARBA00022448"/>
    </source>
</evidence>
<keyword evidence="8 11" id="KW-0406">Ion transport</keyword>
<dbReference type="Gene3D" id="1.20.58.390">
    <property type="entry name" value="Neurotransmitter-gated ion-channel transmembrane domain"/>
    <property type="match status" value="1"/>
</dbReference>
<comment type="similarity">
    <text evidence="11">Belongs to the ligand-gated ion channel (TC 1.A.9) family.</text>
</comment>
<keyword evidence="10 11" id="KW-0407">Ion channel</keyword>
<evidence type="ECO:0000313" key="14">
    <source>
        <dbReference type="EMBL" id="ADY44948.1"/>
    </source>
</evidence>
<dbReference type="Gene3D" id="2.70.170.10">
    <property type="entry name" value="Neurotransmitter-gated ion-channel ligand-binding domain"/>
    <property type="match status" value="1"/>
</dbReference>
<feature type="chain" id="PRO_5022272697" evidence="11">
    <location>
        <begin position="24"/>
        <end position="408"/>
    </location>
</feature>
<evidence type="ECO:0000256" key="11">
    <source>
        <dbReference type="RuleBase" id="RU000687"/>
    </source>
</evidence>
<feature type="domain" description="Neurotransmitter-gated ion-channel transmembrane" evidence="13">
    <location>
        <begin position="270"/>
        <end position="349"/>
    </location>
</feature>
<evidence type="ECO:0000256" key="10">
    <source>
        <dbReference type="ARBA" id="ARBA00023303"/>
    </source>
</evidence>
<dbReference type="EMBL" id="JI171060">
    <property type="protein sequence ID" value="ADY44948.1"/>
    <property type="molecule type" value="mRNA"/>
</dbReference>
<keyword evidence="3 11" id="KW-0813">Transport</keyword>
<evidence type="ECO:0000256" key="2">
    <source>
        <dbReference type="ARBA" id="ARBA00004236"/>
    </source>
</evidence>
<dbReference type="GO" id="GO:0005230">
    <property type="term" value="F:extracellular ligand-gated monoatomic ion channel activity"/>
    <property type="evidence" value="ECO:0007669"/>
    <property type="project" value="InterPro"/>
</dbReference>
<reference evidence="14" key="1">
    <citation type="journal article" date="2011" name="Genome Res.">
        <title>Deep small RNA sequencing from the nematode Ascaris reveals conservation, functional diversification, and novel developmental profiles.</title>
        <authorList>
            <person name="Wang J."/>
            <person name="Czech B."/>
            <person name="Crunk A."/>
            <person name="Wallace A."/>
            <person name="Mitreva M."/>
            <person name="Hannon G.J."/>
            <person name="Davis R.E."/>
        </authorList>
    </citation>
    <scope>NUCLEOTIDE SEQUENCE</scope>
</reference>
<dbReference type="PRINTS" id="PR00252">
    <property type="entry name" value="NRIONCHANNEL"/>
</dbReference>
<evidence type="ECO:0000256" key="7">
    <source>
        <dbReference type="ARBA" id="ARBA00022989"/>
    </source>
</evidence>
<dbReference type="SUPFAM" id="SSF90112">
    <property type="entry name" value="Neurotransmitter-gated ion-channel transmembrane pore"/>
    <property type="match status" value="1"/>
</dbReference>
<keyword evidence="9 11" id="KW-0472">Membrane</keyword>